<accession>A0ABQ9FJF8</accession>
<keyword evidence="3" id="KW-1185">Reference proteome</keyword>
<dbReference type="PANTHER" id="PTHR33198">
    <property type="entry name" value="ANK_REP_REGION DOMAIN-CONTAINING PROTEIN-RELATED"/>
    <property type="match status" value="1"/>
</dbReference>
<name>A0ABQ9FJF8_TEGGR</name>
<sequence length="523" mass="59000">MASNFDQPLFNWEASDTFQEFQRFRQHVNFTFKGPLCKSDAKDKAGWIGLWIGQQGREIYKTLTWDEGEEDAPDKILDKLEAYVRPRKNKRVARFRAQQRKQSHGESFDNFVKDLRIILMDCEFADPDDMLIDLIINGVSHAKVQERLLDQGQGLTLSKAIDIGRQYEMSQSQMKLIRGDGTLPVSSVRGKPTTNRNRGPGKRGNTKSKIEHKRCSRCGREAHQGNATCPAKGTVCKFCKKRDHWTIVCRKRLSEQVNKVDTWDEDHGAHSDNEIMHVCATDCLSACESTHNVSESAVMGVQIDKWTENLNICGKSVKFRIDTGAKCCIIVKSEFDILNVPKPLTQPSSKVLRSYSNHDIRPLYSVVLKVTNGNFARDVAFEVVNINQENVISGDVAEQLGLRGVKHLPQFHSGDFVRLQPQTGTKSWRPGTIVESHSPRSYMVDNGDSVVRRNRSHIRKSTEKANFTLPEPDINVNDSVESKPQPFGFPCSGGESVIVENARETGYVTKSGRVVKPPRKLDL</sequence>
<feature type="compositionally biased region" description="Basic residues" evidence="1">
    <location>
        <begin position="199"/>
        <end position="208"/>
    </location>
</feature>
<comment type="caution">
    <text evidence="2">The sequence shown here is derived from an EMBL/GenBank/DDBJ whole genome shotgun (WGS) entry which is preliminary data.</text>
</comment>
<gene>
    <name evidence="2" type="ORF">KUTeg_005341</name>
</gene>
<dbReference type="PANTHER" id="PTHR33198:SF20">
    <property type="entry name" value="RETROTRANSPOSON GAG DOMAIN-CONTAINING PROTEIN"/>
    <property type="match status" value="1"/>
</dbReference>
<reference evidence="2 3" key="1">
    <citation type="submission" date="2022-12" db="EMBL/GenBank/DDBJ databases">
        <title>Chromosome-level genome of Tegillarca granosa.</title>
        <authorList>
            <person name="Kim J."/>
        </authorList>
    </citation>
    <scope>NUCLEOTIDE SEQUENCE [LARGE SCALE GENOMIC DNA]</scope>
    <source>
        <strain evidence="2">Teg-2019</strain>
        <tissue evidence="2">Adductor muscle</tissue>
    </source>
</reference>
<evidence type="ECO:0000313" key="3">
    <source>
        <dbReference type="Proteomes" id="UP001217089"/>
    </source>
</evidence>
<proteinExistence type="predicted"/>
<dbReference type="EMBL" id="JARBDR010000246">
    <property type="protein sequence ID" value="KAJ8317437.1"/>
    <property type="molecule type" value="Genomic_DNA"/>
</dbReference>
<organism evidence="2 3">
    <name type="scientific">Tegillarca granosa</name>
    <name type="common">Malaysian cockle</name>
    <name type="synonym">Anadara granosa</name>
    <dbReference type="NCBI Taxonomy" id="220873"/>
    <lineage>
        <taxon>Eukaryota</taxon>
        <taxon>Metazoa</taxon>
        <taxon>Spiralia</taxon>
        <taxon>Lophotrochozoa</taxon>
        <taxon>Mollusca</taxon>
        <taxon>Bivalvia</taxon>
        <taxon>Autobranchia</taxon>
        <taxon>Pteriomorphia</taxon>
        <taxon>Arcoida</taxon>
        <taxon>Arcoidea</taxon>
        <taxon>Arcidae</taxon>
        <taxon>Tegillarca</taxon>
    </lineage>
</organism>
<protein>
    <submittedName>
        <fullName evidence="2">Uncharacterized protein</fullName>
    </submittedName>
</protein>
<evidence type="ECO:0000256" key="1">
    <source>
        <dbReference type="SAM" id="MobiDB-lite"/>
    </source>
</evidence>
<dbReference type="Proteomes" id="UP001217089">
    <property type="component" value="Unassembled WGS sequence"/>
</dbReference>
<feature type="region of interest" description="Disordered" evidence="1">
    <location>
        <begin position="180"/>
        <end position="208"/>
    </location>
</feature>
<evidence type="ECO:0000313" key="2">
    <source>
        <dbReference type="EMBL" id="KAJ8317437.1"/>
    </source>
</evidence>